<protein>
    <recommendedName>
        <fullName evidence="4">Secreted protein</fullName>
    </recommendedName>
</protein>
<proteinExistence type="predicted"/>
<dbReference type="VEuPathDB" id="CryptoDB:Vbra_19177"/>
<reference evidence="2 3" key="1">
    <citation type="submission" date="2014-11" db="EMBL/GenBank/DDBJ databases">
        <authorList>
            <person name="Zhu J."/>
            <person name="Qi W."/>
            <person name="Song R."/>
        </authorList>
    </citation>
    <scope>NUCLEOTIDE SEQUENCE [LARGE SCALE GENOMIC DNA]</scope>
</reference>
<organism evidence="2 3">
    <name type="scientific">Vitrella brassicaformis (strain CCMP3155)</name>
    <dbReference type="NCBI Taxonomy" id="1169540"/>
    <lineage>
        <taxon>Eukaryota</taxon>
        <taxon>Sar</taxon>
        <taxon>Alveolata</taxon>
        <taxon>Colpodellida</taxon>
        <taxon>Vitrellaceae</taxon>
        <taxon>Vitrella</taxon>
    </lineage>
</organism>
<evidence type="ECO:0000313" key="2">
    <source>
        <dbReference type="EMBL" id="CEM36618.1"/>
    </source>
</evidence>
<name>A0A0G4GZV3_VITBC</name>
<keyword evidence="1" id="KW-0732">Signal</keyword>
<gene>
    <name evidence="2" type="ORF">Vbra_19177</name>
</gene>
<dbReference type="InParanoid" id="A0A0G4GZV3"/>
<keyword evidence="3" id="KW-1185">Reference proteome</keyword>
<dbReference type="Proteomes" id="UP000041254">
    <property type="component" value="Unassembled WGS sequence"/>
</dbReference>
<sequence>MTRACVCVVTVLLALAVVGSRADGVNPERREDENFPPNSLRPAPMVDPVNGGRGLMYRPWLGEFPVLNVDYDRQIRDVRDRRNRRESAIKFNRELRKQTSRLGSWRRNIQFLIDSQKQRDGWTADTLTDKRHEHTFSSCVCVVGQR</sequence>
<evidence type="ECO:0008006" key="4">
    <source>
        <dbReference type="Google" id="ProtNLM"/>
    </source>
</evidence>
<accession>A0A0G4GZV3</accession>
<evidence type="ECO:0000256" key="1">
    <source>
        <dbReference type="SAM" id="SignalP"/>
    </source>
</evidence>
<dbReference type="AlphaFoldDB" id="A0A0G4GZV3"/>
<feature type="chain" id="PRO_5005191244" description="Secreted protein" evidence="1">
    <location>
        <begin position="23"/>
        <end position="146"/>
    </location>
</feature>
<dbReference type="EMBL" id="CDMY01000897">
    <property type="protein sequence ID" value="CEM36618.1"/>
    <property type="molecule type" value="Genomic_DNA"/>
</dbReference>
<evidence type="ECO:0000313" key="3">
    <source>
        <dbReference type="Proteomes" id="UP000041254"/>
    </source>
</evidence>
<feature type="signal peptide" evidence="1">
    <location>
        <begin position="1"/>
        <end position="22"/>
    </location>
</feature>